<comment type="subcellular location">
    <subcellularLocation>
        <location evidence="8">Cytoplasm</location>
    </subcellularLocation>
</comment>
<dbReference type="HAMAP" id="MF_00158">
    <property type="entry name" value="PanC"/>
    <property type="match status" value="1"/>
</dbReference>
<dbReference type="UniPathway" id="UPA00028">
    <property type="reaction ID" value="UER00005"/>
</dbReference>
<dbReference type="PANTHER" id="PTHR21299">
    <property type="entry name" value="CYTIDYLATE KINASE/PANTOATE-BETA-ALANINE LIGASE"/>
    <property type="match status" value="1"/>
</dbReference>
<accession>A0A2N6D0Q0</accession>
<organism evidence="9 10">
    <name type="scientific">Sedimenticola selenatireducens</name>
    <dbReference type="NCBI Taxonomy" id="191960"/>
    <lineage>
        <taxon>Bacteria</taxon>
        <taxon>Pseudomonadati</taxon>
        <taxon>Pseudomonadota</taxon>
        <taxon>Gammaproteobacteria</taxon>
        <taxon>Chromatiales</taxon>
        <taxon>Sedimenticolaceae</taxon>
        <taxon>Sedimenticola</taxon>
    </lineage>
</organism>
<feature type="binding site" evidence="8">
    <location>
        <position position="61"/>
    </location>
    <ligand>
        <name>beta-alanine</name>
        <dbReference type="ChEBI" id="CHEBI:57966"/>
    </ligand>
</feature>
<dbReference type="Gene3D" id="3.40.50.620">
    <property type="entry name" value="HUPs"/>
    <property type="match status" value="1"/>
</dbReference>
<name>A0A2N6D0Q0_9GAMM</name>
<evidence type="ECO:0000256" key="7">
    <source>
        <dbReference type="ARBA" id="ARBA00048258"/>
    </source>
</evidence>
<feature type="binding site" evidence="8">
    <location>
        <begin position="30"/>
        <end position="37"/>
    </location>
    <ligand>
        <name>ATP</name>
        <dbReference type="ChEBI" id="CHEBI:30616"/>
    </ligand>
</feature>
<comment type="caution">
    <text evidence="9">The sequence shown here is derived from an EMBL/GenBank/DDBJ whole genome shotgun (WGS) entry which is preliminary data.</text>
</comment>
<feature type="active site" description="Proton donor" evidence="8">
    <location>
        <position position="37"/>
    </location>
</feature>
<dbReference type="NCBIfam" id="TIGR00125">
    <property type="entry name" value="cyt_tran_rel"/>
    <property type="match status" value="1"/>
</dbReference>
<comment type="catalytic activity">
    <reaction evidence="7 8">
        <text>(R)-pantoate + beta-alanine + ATP = (R)-pantothenate + AMP + diphosphate + H(+)</text>
        <dbReference type="Rhea" id="RHEA:10912"/>
        <dbReference type="ChEBI" id="CHEBI:15378"/>
        <dbReference type="ChEBI" id="CHEBI:15980"/>
        <dbReference type="ChEBI" id="CHEBI:29032"/>
        <dbReference type="ChEBI" id="CHEBI:30616"/>
        <dbReference type="ChEBI" id="CHEBI:33019"/>
        <dbReference type="ChEBI" id="CHEBI:57966"/>
        <dbReference type="ChEBI" id="CHEBI:456215"/>
        <dbReference type="EC" id="6.3.2.1"/>
    </reaction>
</comment>
<dbReference type="PANTHER" id="PTHR21299:SF1">
    <property type="entry name" value="PANTOATE--BETA-ALANINE LIGASE"/>
    <property type="match status" value="1"/>
</dbReference>
<comment type="subunit">
    <text evidence="8">Homodimer.</text>
</comment>
<keyword evidence="4 8" id="KW-0566">Pantothenate biosynthesis</keyword>
<dbReference type="CDD" id="cd00560">
    <property type="entry name" value="PanC"/>
    <property type="match status" value="1"/>
</dbReference>
<evidence type="ECO:0000313" key="9">
    <source>
        <dbReference type="EMBL" id="PLX63243.1"/>
    </source>
</evidence>
<dbReference type="EC" id="6.3.2.1" evidence="8"/>
<dbReference type="STRING" id="1111735.GCA_000428045_01362"/>
<evidence type="ECO:0000256" key="5">
    <source>
        <dbReference type="ARBA" id="ARBA00022741"/>
    </source>
</evidence>
<protein>
    <recommendedName>
        <fullName evidence="8">Pantothenate synthetase</fullName>
        <shortName evidence="8">PS</shortName>
        <ecNumber evidence="8">6.3.2.1</ecNumber>
    </recommendedName>
    <alternativeName>
        <fullName evidence="8">Pantoate--beta-alanine ligase</fullName>
    </alternativeName>
    <alternativeName>
        <fullName evidence="8">Pantoate-activating enzyme</fullName>
    </alternativeName>
</protein>
<dbReference type="SUPFAM" id="SSF52374">
    <property type="entry name" value="Nucleotidylyl transferase"/>
    <property type="match status" value="1"/>
</dbReference>
<dbReference type="Gene3D" id="3.30.1300.10">
    <property type="entry name" value="Pantoate-beta-alanine ligase, C-terminal domain"/>
    <property type="match status" value="1"/>
</dbReference>
<dbReference type="Pfam" id="PF02569">
    <property type="entry name" value="Pantoate_ligase"/>
    <property type="match status" value="1"/>
</dbReference>
<feature type="binding site" evidence="8">
    <location>
        <begin position="186"/>
        <end position="189"/>
    </location>
    <ligand>
        <name>ATP</name>
        <dbReference type="ChEBI" id="CHEBI:30616"/>
    </ligand>
</feature>
<comment type="miscellaneous">
    <text evidence="8">The reaction proceeds by a bi uni uni bi ping pong mechanism.</text>
</comment>
<evidence type="ECO:0000313" key="10">
    <source>
        <dbReference type="Proteomes" id="UP000235015"/>
    </source>
</evidence>
<dbReference type="InterPro" id="IPR042176">
    <property type="entry name" value="Pantoate_ligase_C"/>
</dbReference>
<evidence type="ECO:0000256" key="6">
    <source>
        <dbReference type="ARBA" id="ARBA00022840"/>
    </source>
</evidence>
<dbReference type="NCBIfam" id="TIGR00018">
    <property type="entry name" value="panC"/>
    <property type="match status" value="1"/>
</dbReference>
<evidence type="ECO:0000256" key="8">
    <source>
        <dbReference type="HAMAP-Rule" id="MF_00158"/>
    </source>
</evidence>
<keyword evidence="5 8" id="KW-0547">Nucleotide-binding</keyword>
<dbReference type="GO" id="GO:0005829">
    <property type="term" value="C:cytosol"/>
    <property type="evidence" value="ECO:0007669"/>
    <property type="project" value="TreeGrafter"/>
</dbReference>
<gene>
    <name evidence="8" type="primary">panC</name>
    <name evidence="9" type="ORF">C0630_03595</name>
</gene>
<keyword evidence="6 8" id="KW-0067">ATP-binding</keyword>
<feature type="binding site" evidence="8">
    <location>
        <position position="61"/>
    </location>
    <ligand>
        <name>(R)-pantoate</name>
        <dbReference type="ChEBI" id="CHEBI:15980"/>
    </ligand>
</feature>
<sequence>MITVETVADLRHTVSRWRAAGERVALVPTMGNLHEGHLDLVRKARSLADRVVVSIFVNPLQFGEGEDFATYPRTLIDDSDKLSAAATDLLFTPQVAEMYARPQQEQTRVEVPGLSGLFCGASRPGHFVGVATVVCKLFNMVQPDLALFGEKDFQQLLVIRQMVQDLSIPVTIHGLPTVREVDGLARSSRNGYLSDTERTIAPALYRQLQQTVVGIKRGKHDYAALERQAINRLESEGFTPDYYAIRRAADLAEPGADDTSLVILAAAYLGKARLIDNIQLTLE</sequence>
<comment type="pathway">
    <text evidence="1 8">Cofactor biosynthesis; (R)-pantothenate biosynthesis; (R)-pantothenate from (R)-pantoate and beta-alanine: step 1/1.</text>
</comment>
<dbReference type="AlphaFoldDB" id="A0A2N6D0Q0"/>
<feature type="binding site" evidence="8">
    <location>
        <begin position="149"/>
        <end position="152"/>
    </location>
    <ligand>
        <name>ATP</name>
        <dbReference type="ChEBI" id="CHEBI:30616"/>
    </ligand>
</feature>
<keyword evidence="3 8" id="KW-0436">Ligase</keyword>
<dbReference type="EMBL" id="PKUN01000002">
    <property type="protein sequence ID" value="PLX63243.1"/>
    <property type="molecule type" value="Genomic_DNA"/>
</dbReference>
<dbReference type="GO" id="GO:0015940">
    <property type="term" value="P:pantothenate biosynthetic process"/>
    <property type="evidence" value="ECO:0007669"/>
    <property type="project" value="UniProtKB-UniRule"/>
</dbReference>
<evidence type="ECO:0000256" key="1">
    <source>
        <dbReference type="ARBA" id="ARBA00004990"/>
    </source>
</evidence>
<dbReference type="Proteomes" id="UP000235015">
    <property type="component" value="Unassembled WGS sequence"/>
</dbReference>
<dbReference type="FunFam" id="3.40.50.620:FF:000013">
    <property type="entry name" value="Pantothenate synthetase"/>
    <property type="match status" value="1"/>
</dbReference>
<feature type="binding site" evidence="8">
    <location>
        <position position="178"/>
    </location>
    <ligand>
        <name>ATP</name>
        <dbReference type="ChEBI" id="CHEBI:30616"/>
    </ligand>
</feature>
<evidence type="ECO:0000256" key="2">
    <source>
        <dbReference type="ARBA" id="ARBA00009256"/>
    </source>
</evidence>
<dbReference type="GO" id="GO:0004592">
    <property type="term" value="F:pantoate-beta-alanine ligase activity"/>
    <property type="evidence" value="ECO:0007669"/>
    <property type="project" value="UniProtKB-UniRule"/>
</dbReference>
<comment type="similarity">
    <text evidence="2 8">Belongs to the pantothenate synthetase family.</text>
</comment>
<evidence type="ECO:0000256" key="3">
    <source>
        <dbReference type="ARBA" id="ARBA00022598"/>
    </source>
</evidence>
<reference evidence="9 10" key="1">
    <citation type="submission" date="2017-11" db="EMBL/GenBank/DDBJ databases">
        <title>Genome-resolved metagenomics identifies genetic mobility, metabolic interactions, and unexpected diversity in perchlorate-reducing communities.</title>
        <authorList>
            <person name="Barnum T.P."/>
            <person name="Figueroa I.A."/>
            <person name="Carlstrom C.I."/>
            <person name="Lucas L.N."/>
            <person name="Engelbrektson A.L."/>
            <person name="Coates J.D."/>
        </authorList>
    </citation>
    <scope>NUCLEOTIDE SEQUENCE [LARGE SCALE GENOMIC DNA]</scope>
    <source>
        <strain evidence="9">BM301</strain>
    </source>
</reference>
<dbReference type="InterPro" id="IPR014729">
    <property type="entry name" value="Rossmann-like_a/b/a_fold"/>
</dbReference>
<evidence type="ECO:0000256" key="4">
    <source>
        <dbReference type="ARBA" id="ARBA00022655"/>
    </source>
</evidence>
<feature type="binding site" evidence="8">
    <location>
        <position position="155"/>
    </location>
    <ligand>
        <name>(R)-pantoate</name>
        <dbReference type="ChEBI" id="CHEBI:15980"/>
    </ligand>
</feature>
<proteinExistence type="inferred from homology"/>
<dbReference type="InterPro" id="IPR004821">
    <property type="entry name" value="Cyt_trans-like"/>
</dbReference>
<keyword evidence="8" id="KW-0963">Cytoplasm</keyword>
<dbReference type="InterPro" id="IPR003721">
    <property type="entry name" value="Pantoate_ligase"/>
</dbReference>
<comment type="function">
    <text evidence="8">Catalyzes the condensation of pantoate with beta-alanine in an ATP-dependent reaction via a pantoyl-adenylate intermediate.</text>
</comment>
<dbReference type="RefSeq" id="WP_029134023.1">
    <property type="nucleotide sequence ID" value="NZ_CAXXYC010000003.1"/>
</dbReference>
<dbReference type="GO" id="GO:0005524">
    <property type="term" value="F:ATP binding"/>
    <property type="evidence" value="ECO:0007669"/>
    <property type="project" value="UniProtKB-KW"/>
</dbReference>